<evidence type="ECO:0000256" key="1">
    <source>
        <dbReference type="SAM" id="MobiDB-lite"/>
    </source>
</evidence>
<feature type="domain" description="Myb/SANT-like DNA-binding" evidence="2">
    <location>
        <begin position="111"/>
        <end position="193"/>
    </location>
</feature>
<feature type="compositionally biased region" description="Polar residues" evidence="1">
    <location>
        <begin position="233"/>
        <end position="257"/>
    </location>
</feature>
<dbReference type="EnsemblMetazoa" id="Aqu2.1.36338_001">
    <property type="protein sequence ID" value="Aqu2.1.36338_001"/>
    <property type="gene ID" value="Aqu2.1.36338"/>
</dbReference>
<protein>
    <recommendedName>
        <fullName evidence="2">Myb/SANT-like DNA-binding domain-containing protein</fullName>
    </recommendedName>
</protein>
<accession>A0A1X7V8M3</accession>
<name>A0A1X7V8M3_AMPQE</name>
<feature type="region of interest" description="Disordered" evidence="1">
    <location>
        <begin position="229"/>
        <end position="257"/>
    </location>
</feature>
<dbReference type="InterPro" id="IPR044822">
    <property type="entry name" value="Myb_DNA-bind_4"/>
</dbReference>
<proteinExistence type="predicted"/>
<feature type="compositionally biased region" description="Basic and acidic residues" evidence="1">
    <location>
        <begin position="54"/>
        <end position="65"/>
    </location>
</feature>
<dbReference type="FunFam" id="1.10.10.60:FF:000032">
    <property type="entry name" value="Zinc finger and SCAN domain-containing 20"/>
    <property type="match status" value="1"/>
</dbReference>
<dbReference type="Gene3D" id="1.10.10.60">
    <property type="entry name" value="Homeodomain-like"/>
    <property type="match status" value="1"/>
</dbReference>
<organism evidence="3">
    <name type="scientific">Amphimedon queenslandica</name>
    <name type="common">Sponge</name>
    <dbReference type="NCBI Taxonomy" id="400682"/>
    <lineage>
        <taxon>Eukaryota</taxon>
        <taxon>Metazoa</taxon>
        <taxon>Porifera</taxon>
        <taxon>Demospongiae</taxon>
        <taxon>Heteroscleromorpha</taxon>
        <taxon>Haplosclerida</taxon>
        <taxon>Niphatidae</taxon>
        <taxon>Amphimedon</taxon>
    </lineage>
</organism>
<dbReference type="PANTHER" id="PTHR47595">
    <property type="entry name" value="HEAT SHOCK 70 KDA PROTEIN 14"/>
    <property type="match status" value="1"/>
</dbReference>
<sequence>MDCEDEEYNLALLYDDPMNSQPNDNPSNHHDHSGPPRGRGGRRPPPRPPTPRPRPHDRDEERDVVSDGGGRGRGTAGRGRGAAGQGAVPRGRGTAGSGGRGDGSPGPRRPDVRALIDIWGDADVQQQLDSVSRNRHIYEKISTDLNNLGYHKTGKQCKTKVKNLTQRFRKLRDGHCFTGTRLEWHLYDNIDAILGTRASSDPPFVLDSGALEASIITDITEPEVSLFEEHNDSGNSRSMSVENITQETSTEQDTNSCPEKLHLMKPLLW</sequence>
<feature type="region of interest" description="Disordered" evidence="1">
    <location>
        <begin position="1"/>
        <end position="111"/>
    </location>
</feature>
<evidence type="ECO:0000259" key="2">
    <source>
        <dbReference type="Pfam" id="PF13837"/>
    </source>
</evidence>
<dbReference type="OrthoDB" id="691673at2759"/>
<dbReference type="PANTHER" id="PTHR47595:SF1">
    <property type="entry name" value="MYB_SANT-LIKE DNA-BINDING DOMAIN-CONTAINING PROTEIN"/>
    <property type="match status" value="1"/>
</dbReference>
<reference evidence="3" key="1">
    <citation type="submission" date="2017-05" db="UniProtKB">
        <authorList>
            <consortium name="EnsemblMetazoa"/>
        </authorList>
    </citation>
    <scope>IDENTIFICATION</scope>
</reference>
<dbReference type="AlphaFoldDB" id="A0A1X7V8M3"/>
<dbReference type="Pfam" id="PF13837">
    <property type="entry name" value="Myb_DNA-bind_4"/>
    <property type="match status" value="1"/>
</dbReference>
<feature type="compositionally biased region" description="Gly residues" evidence="1">
    <location>
        <begin position="93"/>
        <end position="104"/>
    </location>
</feature>
<dbReference type="InParanoid" id="A0A1X7V8M3"/>
<evidence type="ECO:0000313" key="3">
    <source>
        <dbReference type="EnsemblMetazoa" id="Aqu2.1.36338_001"/>
    </source>
</evidence>
<feature type="compositionally biased region" description="Gly residues" evidence="1">
    <location>
        <begin position="67"/>
        <end position="84"/>
    </location>
</feature>